<proteinExistence type="predicted"/>
<reference evidence="2" key="1">
    <citation type="submission" date="2022-11" db="UniProtKB">
        <authorList>
            <consortium name="WormBaseParasite"/>
        </authorList>
    </citation>
    <scope>IDENTIFICATION</scope>
</reference>
<protein>
    <submittedName>
        <fullName evidence="2">Uncharacterized protein</fullName>
    </submittedName>
</protein>
<dbReference type="Proteomes" id="UP000887580">
    <property type="component" value="Unplaced"/>
</dbReference>
<evidence type="ECO:0000313" key="1">
    <source>
        <dbReference type="Proteomes" id="UP000887580"/>
    </source>
</evidence>
<sequence>MENSDDGQRVGLVPINYVKLLSRQSASPPTVPRNPLDETTTARSSPPANQNSLTNYENFFQTSKHN</sequence>
<evidence type="ECO:0000313" key="2">
    <source>
        <dbReference type="WBParaSite" id="PS1159_v2.g14842.t1"/>
    </source>
</evidence>
<dbReference type="WBParaSite" id="PS1159_v2.g14842.t1">
    <property type="protein sequence ID" value="PS1159_v2.g14842.t1"/>
    <property type="gene ID" value="PS1159_v2.g14842"/>
</dbReference>
<accession>A0AC35F879</accession>
<organism evidence="1 2">
    <name type="scientific">Panagrolaimus sp. PS1159</name>
    <dbReference type="NCBI Taxonomy" id="55785"/>
    <lineage>
        <taxon>Eukaryota</taxon>
        <taxon>Metazoa</taxon>
        <taxon>Ecdysozoa</taxon>
        <taxon>Nematoda</taxon>
        <taxon>Chromadorea</taxon>
        <taxon>Rhabditida</taxon>
        <taxon>Tylenchina</taxon>
        <taxon>Panagrolaimomorpha</taxon>
        <taxon>Panagrolaimoidea</taxon>
        <taxon>Panagrolaimidae</taxon>
        <taxon>Panagrolaimus</taxon>
    </lineage>
</organism>
<name>A0AC35F879_9BILA</name>